<dbReference type="OrthoDB" id="2162449at2759"/>
<dbReference type="GeneID" id="111494304"/>
<comment type="catalytic activity">
    <reaction evidence="2">
        <text>a ribonucleoside 5'-diphosphate + ATP = a ribonucleoside 5'-triphosphate + ADP</text>
        <dbReference type="Rhea" id="RHEA:18113"/>
        <dbReference type="ChEBI" id="CHEBI:30616"/>
        <dbReference type="ChEBI" id="CHEBI:57930"/>
        <dbReference type="ChEBI" id="CHEBI:61557"/>
        <dbReference type="ChEBI" id="CHEBI:456216"/>
        <dbReference type="EC" id="2.7.4.6"/>
    </reaction>
</comment>
<dbReference type="RefSeq" id="XP_022999980.1">
    <property type="nucleotide sequence ID" value="XM_023144212.1"/>
</dbReference>
<dbReference type="Proteomes" id="UP000504608">
    <property type="component" value="Unplaced"/>
</dbReference>
<evidence type="ECO:0000256" key="7">
    <source>
        <dbReference type="ARBA" id="ARBA00022840"/>
    </source>
</evidence>
<evidence type="ECO:0000256" key="2">
    <source>
        <dbReference type="ARBA" id="ARBA00000937"/>
    </source>
</evidence>
<dbReference type="GO" id="GO:0004550">
    <property type="term" value="F:nucleoside diphosphate kinase activity"/>
    <property type="evidence" value="ECO:0007669"/>
    <property type="project" value="UniProtKB-EC"/>
</dbReference>
<dbReference type="Pfam" id="PF00334">
    <property type="entry name" value="NDK"/>
    <property type="match status" value="1"/>
</dbReference>
<dbReference type="InterPro" id="IPR036850">
    <property type="entry name" value="NDK-like_dom_sf"/>
</dbReference>
<name>A0A6J1KH33_CUCMA</name>
<feature type="domain" description="Nucleoside diphosphate kinase-like" evidence="9">
    <location>
        <begin position="3"/>
        <end position="134"/>
    </location>
</feature>
<proteinExistence type="inferred from homology"/>
<comment type="catalytic activity">
    <reaction evidence="1">
        <text>a 2'-deoxyribonucleoside 5'-diphosphate + ATP = a 2'-deoxyribonucleoside 5'-triphosphate + ADP</text>
        <dbReference type="Rhea" id="RHEA:44640"/>
        <dbReference type="ChEBI" id="CHEBI:30616"/>
        <dbReference type="ChEBI" id="CHEBI:61560"/>
        <dbReference type="ChEBI" id="CHEBI:73316"/>
        <dbReference type="ChEBI" id="CHEBI:456216"/>
        <dbReference type="EC" id="2.7.4.6"/>
    </reaction>
</comment>
<evidence type="ECO:0000256" key="5">
    <source>
        <dbReference type="ARBA" id="ARBA00022741"/>
    </source>
</evidence>
<dbReference type="PANTHER" id="PTHR46161">
    <property type="entry name" value="NUCLEOSIDE DIPHOSPHATE KINASE"/>
    <property type="match status" value="1"/>
</dbReference>
<accession>A0A6J1KH33</accession>
<evidence type="ECO:0000256" key="6">
    <source>
        <dbReference type="ARBA" id="ARBA00022777"/>
    </source>
</evidence>
<comment type="similarity">
    <text evidence="3 8">Belongs to the NDK family.</text>
</comment>
<evidence type="ECO:0000313" key="10">
    <source>
        <dbReference type="Proteomes" id="UP000504608"/>
    </source>
</evidence>
<keyword evidence="10" id="KW-1185">Reference proteome</keyword>
<reference evidence="11" key="1">
    <citation type="submission" date="2025-08" db="UniProtKB">
        <authorList>
            <consortium name="RefSeq"/>
        </authorList>
    </citation>
    <scope>IDENTIFICATION</scope>
    <source>
        <tissue evidence="11">Young leaves</tissue>
    </source>
</reference>
<sequence>MEMEKTLAMVKPDGLRGNYTDRIKLAILKSGFRILKERIMELHEDRASRFYAEHLSRSFLSSLVKYMTRNKNPIADWRAMIGPTDASKAKATHPNSITAMYGLDQRKICVHGSDSLQSAKRERSFFFDEEIVVYVHLEVYKRKNPATTFRRRRRRRRRV</sequence>
<dbReference type="SMART" id="SM00562">
    <property type="entry name" value="NDK"/>
    <property type="match status" value="1"/>
</dbReference>
<keyword evidence="6 11" id="KW-0418">Kinase</keyword>
<keyword evidence="5" id="KW-0547">Nucleotide-binding</keyword>
<evidence type="ECO:0000256" key="1">
    <source>
        <dbReference type="ARBA" id="ARBA00000082"/>
    </source>
</evidence>
<dbReference type="Gene3D" id="3.30.70.141">
    <property type="entry name" value="Nucleoside diphosphate kinase-like domain"/>
    <property type="match status" value="1"/>
</dbReference>
<dbReference type="SUPFAM" id="SSF54919">
    <property type="entry name" value="Nucleoside diphosphate kinase, NDK"/>
    <property type="match status" value="1"/>
</dbReference>
<organism evidence="10 11">
    <name type="scientific">Cucurbita maxima</name>
    <name type="common">Pumpkin</name>
    <name type="synonym">Winter squash</name>
    <dbReference type="NCBI Taxonomy" id="3661"/>
    <lineage>
        <taxon>Eukaryota</taxon>
        <taxon>Viridiplantae</taxon>
        <taxon>Streptophyta</taxon>
        <taxon>Embryophyta</taxon>
        <taxon>Tracheophyta</taxon>
        <taxon>Spermatophyta</taxon>
        <taxon>Magnoliopsida</taxon>
        <taxon>eudicotyledons</taxon>
        <taxon>Gunneridae</taxon>
        <taxon>Pentapetalae</taxon>
        <taxon>rosids</taxon>
        <taxon>fabids</taxon>
        <taxon>Cucurbitales</taxon>
        <taxon>Cucurbitaceae</taxon>
        <taxon>Cucurbiteae</taxon>
        <taxon>Cucurbita</taxon>
    </lineage>
</organism>
<evidence type="ECO:0000313" key="11">
    <source>
        <dbReference type="RefSeq" id="XP_022999980.1"/>
    </source>
</evidence>
<evidence type="ECO:0000256" key="4">
    <source>
        <dbReference type="ARBA" id="ARBA00022679"/>
    </source>
</evidence>
<dbReference type="AlphaFoldDB" id="A0A6J1KH33"/>
<comment type="caution">
    <text evidence="8">Lacks conserved residue(s) required for the propagation of feature annotation.</text>
</comment>
<keyword evidence="4" id="KW-0808">Transferase</keyword>
<dbReference type="KEGG" id="cmax:111494304"/>
<keyword evidence="7" id="KW-0067">ATP-binding</keyword>
<dbReference type="PANTHER" id="PTHR46161:SF3">
    <property type="entry name" value="NUCLEOSIDE DIPHOSPHATE KINASE DDB_G0292928-RELATED"/>
    <property type="match status" value="1"/>
</dbReference>
<evidence type="ECO:0000256" key="3">
    <source>
        <dbReference type="ARBA" id="ARBA00008142"/>
    </source>
</evidence>
<evidence type="ECO:0000256" key="8">
    <source>
        <dbReference type="PROSITE-ProRule" id="PRU00706"/>
    </source>
</evidence>
<dbReference type="InterPro" id="IPR034907">
    <property type="entry name" value="NDK-like_dom"/>
</dbReference>
<protein>
    <submittedName>
        <fullName evidence="11">Probable nucleoside diphosphate kinase 5 isoform X1</fullName>
    </submittedName>
</protein>
<gene>
    <name evidence="11" type="primary">LOC111494304</name>
</gene>
<dbReference type="GO" id="GO:0005524">
    <property type="term" value="F:ATP binding"/>
    <property type="evidence" value="ECO:0007669"/>
    <property type="project" value="UniProtKB-KW"/>
</dbReference>
<evidence type="ECO:0000259" key="9">
    <source>
        <dbReference type="SMART" id="SM00562"/>
    </source>
</evidence>
<dbReference type="PROSITE" id="PS51374">
    <property type="entry name" value="NDPK_LIKE"/>
    <property type="match status" value="1"/>
</dbReference>